<dbReference type="Gene3D" id="2.60.120.200">
    <property type="match status" value="1"/>
</dbReference>
<dbReference type="EC" id="3.2.1.37" evidence="8"/>
<dbReference type="PANTHER" id="PTHR42812:SF12">
    <property type="entry name" value="BETA-XYLOSIDASE-RELATED"/>
    <property type="match status" value="1"/>
</dbReference>
<dbReference type="InterPro" id="IPR023296">
    <property type="entry name" value="Glyco_hydro_beta-prop_sf"/>
</dbReference>
<comment type="similarity">
    <text evidence="1">Belongs to the glycosyl hydrolase 43 family.</text>
</comment>
<gene>
    <name evidence="8" type="primary">xynB</name>
    <name evidence="8" type="ORF">AHOG_21750</name>
</gene>
<dbReference type="Pfam" id="PF04616">
    <property type="entry name" value="Glyco_hydro_43"/>
    <property type="match status" value="1"/>
</dbReference>
<feature type="region of interest" description="Disordered" evidence="6">
    <location>
        <begin position="1"/>
        <end position="21"/>
    </location>
</feature>
<evidence type="ECO:0000256" key="4">
    <source>
        <dbReference type="PIRSR" id="PIRSR606710-1"/>
    </source>
</evidence>
<dbReference type="CDD" id="cd09001">
    <property type="entry name" value="GH43_FsAxh1-like"/>
    <property type="match status" value="1"/>
</dbReference>
<accession>A0A221W8P6</accession>
<dbReference type="InterPro" id="IPR051795">
    <property type="entry name" value="Glycosyl_Hydrlase_43"/>
</dbReference>
<dbReference type="PANTHER" id="PTHR42812">
    <property type="entry name" value="BETA-XYLOSIDASE"/>
    <property type="match status" value="1"/>
</dbReference>
<feature type="active site" description="Proton donor" evidence="4">
    <location>
        <position position="252"/>
    </location>
</feature>
<feature type="site" description="Important for catalytic activity, responsible for pKa modulation of the active site Glu and correct orientation of both the proton donor and substrate" evidence="5">
    <location>
        <position position="192"/>
    </location>
</feature>
<feature type="domain" description="Beta-xylosidase C-terminal Concanavalin A-like" evidence="7">
    <location>
        <begin position="386"/>
        <end position="571"/>
    </location>
</feature>
<dbReference type="GO" id="GO:0009044">
    <property type="term" value="F:xylan 1,4-beta-xylosidase activity"/>
    <property type="evidence" value="ECO:0007669"/>
    <property type="project" value="UniProtKB-EC"/>
</dbReference>
<dbReference type="SUPFAM" id="SSF49899">
    <property type="entry name" value="Concanavalin A-like lectins/glucanases"/>
    <property type="match status" value="1"/>
</dbReference>
<keyword evidence="2 8" id="KW-0378">Hydrolase</keyword>
<dbReference type="Pfam" id="PF17851">
    <property type="entry name" value="GH43_C2"/>
    <property type="match status" value="1"/>
</dbReference>
<evidence type="ECO:0000256" key="3">
    <source>
        <dbReference type="ARBA" id="ARBA00023295"/>
    </source>
</evidence>
<sequence length="611" mass="65215">MRGRVGLGSADDPGSTGWPRSIRVVPGRLAEREARVVSNGPQPMSPAVRAGLAVSHEEGDGPPWRADLGDGTYRNPVLCTDLSDPDVIRVGDDFHLVASTFAAAPGLTLATSRDLVDWRLTGHALAAQEPADVFARPQRGKGVWAPSLRFHAGRYHVFYGDPDFGVRVLTATRPAGPWSAPHLIKAGRGLIDPCPLWDADGSAYLVHGWAASRSGISNRLTLHRMSADATELLDEGRTLIDGDEIPGCHTLEGPKLYRRDGWYYVFAPAGGVATGWQSVFRSRSIGGPYEHRIVLAQRDTEVNGPHQGAWVDTPSGEDWFLHFQDRGVYGRVVHLQPMRWGADGWPVIGVDPDENGCGKPVLVHPRPAVSPVADSGALTPDPVDERFSPDGLGPQWSWQANPVRSWWSLTEEPGVLRLFARPDRDAEDLRAVGQVLTRRWPAVEFAVTVDVRPVGPPGRAWRGGLAVLGDDYAWLGVSTGPAGSRLVLRRRIDGADAETELAARDLDSADPAPIRLRLEVSAGGRCRFGVADADGVFRLVGTGPDATFAATAGRWVGAKVGLFAVSEPTAGGAQAITAAGGADDAGGSAYLAVDGIRLTALRSRIADTAEG</sequence>
<dbReference type="GO" id="GO:0005975">
    <property type="term" value="P:carbohydrate metabolic process"/>
    <property type="evidence" value="ECO:0007669"/>
    <property type="project" value="InterPro"/>
</dbReference>
<evidence type="ECO:0000313" key="8">
    <source>
        <dbReference type="EMBL" id="ASO21966.1"/>
    </source>
</evidence>
<evidence type="ECO:0000256" key="6">
    <source>
        <dbReference type="SAM" id="MobiDB-lite"/>
    </source>
</evidence>
<proteinExistence type="inferred from homology"/>
<feature type="active site" description="Proton acceptor" evidence="4">
    <location>
        <position position="84"/>
    </location>
</feature>
<evidence type="ECO:0000256" key="1">
    <source>
        <dbReference type="ARBA" id="ARBA00009865"/>
    </source>
</evidence>
<dbReference type="InterPro" id="IPR041542">
    <property type="entry name" value="GH43_C2"/>
</dbReference>
<dbReference type="KEGG" id="ahg:AHOG_21750"/>
<evidence type="ECO:0000256" key="5">
    <source>
        <dbReference type="PIRSR" id="PIRSR606710-2"/>
    </source>
</evidence>
<dbReference type="Proteomes" id="UP000204221">
    <property type="component" value="Chromosome"/>
</dbReference>
<reference evidence="8 9" key="1">
    <citation type="submission" date="2017-07" db="EMBL/GenBank/DDBJ databases">
        <title>Complete genome sequence of Actinoalloteichus hoggarensis DSM 45943, type strain of Actinoalloteichus hoggarensis.</title>
        <authorList>
            <person name="Ruckert C."/>
            <person name="Nouioui I."/>
            <person name="Willmese J."/>
            <person name="van Wezel G."/>
            <person name="Klenk H.-P."/>
            <person name="Kalinowski J."/>
            <person name="Zotchev S.B."/>
        </authorList>
    </citation>
    <scope>NUCLEOTIDE SEQUENCE [LARGE SCALE GENOMIC DNA]</scope>
    <source>
        <strain evidence="8 9">DSM 45943</strain>
    </source>
</reference>
<dbReference type="SUPFAM" id="SSF75005">
    <property type="entry name" value="Arabinanase/levansucrase/invertase"/>
    <property type="match status" value="1"/>
</dbReference>
<dbReference type="InterPro" id="IPR006710">
    <property type="entry name" value="Glyco_hydro_43"/>
</dbReference>
<dbReference type="InterPro" id="IPR013320">
    <property type="entry name" value="ConA-like_dom_sf"/>
</dbReference>
<dbReference type="Gene3D" id="2.115.10.20">
    <property type="entry name" value="Glycosyl hydrolase domain, family 43"/>
    <property type="match status" value="1"/>
</dbReference>
<evidence type="ECO:0000313" key="9">
    <source>
        <dbReference type="Proteomes" id="UP000204221"/>
    </source>
</evidence>
<dbReference type="EMBL" id="CP022521">
    <property type="protein sequence ID" value="ASO21966.1"/>
    <property type="molecule type" value="Genomic_DNA"/>
</dbReference>
<keyword evidence="3 8" id="KW-0326">Glycosidase</keyword>
<organism evidence="8 9">
    <name type="scientific">Actinoalloteichus hoggarensis</name>
    <dbReference type="NCBI Taxonomy" id="1470176"/>
    <lineage>
        <taxon>Bacteria</taxon>
        <taxon>Bacillati</taxon>
        <taxon>Actinomycetota</taxon>
        <taxon>Actinomycetes</taxon>
        <taxon>Pseudonocardiales</taxon>
        <taxon>Pseudonocardiaceae</taxon>
        <taxon>Actinoalloteichus</taxon>
    </lineage>
</organism>
<evidence type="ECO:0000256" key="2">
    <source>
        <dbReference type="ARBA" id="ARBA00022801"/>
    </source>
</evidence>
<evidence type="ECO:0000259" key="7">
    <source>
        <dbReference type="Pfam" id="PF17851"/>
    </source>
</evidence>
<name>A0A221W8P6_9PSEU</name>
<dbReference type="AlphaFoldDB" id="A0A221W8P6"/>
<keyword evidence="9" id="KW-1185">Reference proteome</keyword>
<protein>
    <submittedName>
        <fullName evidence="8">Beta-xylosidase</fullName>
        <ecNumber evidence="8">3.2.1.37</ecNumber>
    </submittedName>
</protein>